<dbReference type="PANTHER" id="PTHR42949:SF3">
    <property type="entry name" value="ANAEROBIC GLYCEROL-3-PHOSPHATE DEHYDROGENASE SUBUNIT B"/>
    <property type="match status" value="1"/>
</dbReference>
<dbReference type="EMBL" id="QORE01000686">
    <property type="protein sequence ID" value="RCI73189.1"/>
    <property type="molecule type" value="Genomic_DNA"/>
</dbReference>
<evidence type="ECO:0000259" key="2">
    <source>
        <dbReference type="Pfam" id="PF07992"/>
    </source>
</evidence>
<feature type="domain" description="FAD/NAD(P)-binding" evidence="2">
    <location>
        <begin position="15"/>
        <end position="206"/>
    </location>
</feature>
<protein>
    <submittedName>
        <fullName evidence="3">Pyridine nucleotide-disulfide oxidoreductase</fullName>
    </submittedName>
</protein>
<dbReference type="InterPro" id="IPR023753">
    <property type="entry name" value="FAD/NAD-binding_dom"/>
</dbReference>
<organism evidence="3 4">
    <name type="scientific">Pseudomonas aeruginosa</name>
    <dbReference type="NCBI Taxonomy" id="287"/>
    <lineage>
        <taxon>Bacteria</taxon>
        <taxon>Pseudomonadati</taxon>
        <taxon>Pseudomonadota</taxon>
        <taxon>Gammaproteobacteria</taxon>
        <taxon>Pseudomonadales</taxon>
        <taxon>Pseudomonadaceae</taxon>
        <taxon>Pseudomonas</taxon>
    </lineage>
</organism>
<comment type="caution">
    <text evidence="3">The sequence shown here is derived from an EMBL/GenBank/DDBJ whole genome shotgun (WGS) entry which is preliminary data.</text>
</comment>
<dbReference type="SUPFAM" id="SSF51905">
    <property type="entry name" value="FAD/NAD(P)-binding domain"/>
    <property type="match status" value="1"/>
</dbReference>
<dbReference type="Proteomes" id="UP000253594">
    <property type="component" value="Unassembled WGS sequence"/>
</dbReference>
<reference evidence="3 4" key="1">
    <citation type="submission" date="2018-07" db="EMBL/GenBank/DDBJ databases">
        <title>Mechanisms of high-level aminoglycoside resistance among Gram-negative pathogens in Brazil.</title>
        <authorList>
            <person name="Ballaben A.S."/>
            <person name="Darini A.L.C."/>
            <person name="Doi Y."/>
        </authorList>
    </citation>
    <scope>NUCLEOTIDE SEQUENCE [LARGE SCALE GENOMIC DNA]</scope>
    <source>
        <strain evidence="3 4">B2-305</strain>
    </source>
</reference>
<gene>
    <name evidence="3" type="ORF">DT376_19650</name>
</gene>
<dbReference type="Pfam" id="PF07992">
    <property type="entry name" value="Pyr_redox_2"/>
    <property type="match status" value="1"/>
</dbReference>
<accession>A0A367M727</accession>
<feature type="non-terminal residue" evidence="3">
    <location>
        <position position="1"/>
    </location>
</feature>
<dbReference type="InterPro" id="IPR036188">
    <property type="entry name" value="FAD/NAD-bd_sf"/>
</dbReference>
<dbReference type="AlphaFoldDB" id="A0A367M727"/>
<dbReference type="Gene3D" id="3.50.50.60">
    <property type="entry name" value="FAD/NAD(P)-binding domain"/>
    <property type="match status" value="2"/>
</dbReference>
<evidence type="ECO:0000313" key="4">
    <source>
        <dbReference type="Proteomes" id="UP000253594"/>
    </source>
</evidence>
<evidence type="ECO:0000256" key="1">
    <source>
        <dbReference type="ARBA" id="ARBA00023002"/>
    </source>
</evidence>
<sequence>AAAGRLQLATPEGPRSLRATRVLLATGARETPRSARLLGGDRPLGVINTGALQAYLYLQGLKPFERPLIVGTELVSLSAVMSCRRAGIRPVAMLERNARATARWPLSLFPRLCGVPMHFSSELLEIEGRGRVEAARVRLGDGRVERIACDGILLSGRFVPESSLVRLSHLELDPASGGPRIDQFGRCSDPAYFAAGNLLRPIETAGWSFREGRRIAGLLAADLRAELPSAAPGIAIDCSGPLKLCVPQRLLADPTPGLAHLQLRVSEAASGRLRILADGRPVWERALSCLPERRLLVPLAALRLPPDTRRLEVAFLTSGH</sequence>
<name>A0A367M727_PSEAI</name>
<dbReference type="GO" id="GO:0016491">
    <property type="term" value="F:oxidoreductase activity"/>
    <property type="evidence" value="ECO:0007669"/>
    <property type="project" value="UniProtKB-KW"/>
</dbReference>
<dbReference type="InterPro" id="IPR051691">
    <property type="entry name" value="Metab_Enz_Cyan_OpOx_G3PDH"/>
</dbReference>
<evidence type="ECO:0000313" key="3">
    <source>
        <dbReference type="EMBL" id="RCI73189.1"/>
    </source>
</evidence>
<proteinExistence type="predicted"/>
<keyword evidence="1" id="KW-0560">Oxidoreductase</keyword>
<dbReference type="PANTHER" id="PTHR42949">
    <property type="entry name" value="ANAEROBIC GLYCEROL-3-PHOSPHATE DEHYDROGENASE SUBUNIT B"/>
    <property type="match status" value="1"/>
</dbReference>